<comment type="similarity">
    <text evidence="1 2">Belongs to the outer membrane factor (OMF) (TC 1.B.17) family.</text>
</comment>
<dbReference type="InterPro" id="IPR010131">
    <property type="entry name" value="MdtP/NodT-like"/>
</dbReference>
<dbReference type="Pfam" id="PF02321">
    <property type="entry name" value="OEP"/>
    <property type="match status" value="2"/>
</dbReference>
<keyword evidence="2" id="KW-1134">Transmembrane beta strand</keyword>
<keyword evidence="3" id="KW-0175">Coiled coil</keyword>
<keyword evidence="2" id="KW-0732">Signal</keyword>
<comment type="caution">
    <text evidence="4">The sequence shown here is derived from an EMBL/GenBank/DDBJ whole genome shotgun (WGS) entry which is preliminary data.</text>
</comment>
<dbReference type="Gene3D" id="2.20.200.10">
    <property type="entry name" value="Outer membrane efflux proteins (OEP)"/>
    <property type="match status" value="1"/>
</dbReference>
<evidence type="ECO:0000313" key="4">
    <source>
        <dbReference type="EMBL" id="RJG49440.1"/>
    </source>
</evidence>
<sequence>MRALLLGCSSFLLLACSVQSPSEPTPVLLNPEQWVSEHLAESGSDLFSQLENIPQLKALVDEGLSNNPQLQQSKSQLAASVALLELAQAEMWPEISAYLTAGRQDNGNNIANSAQLGIDFNWEIDLWGKLDDQAQAALLDAKTQLHQYQAAQQNLVATISQDWFNLLTAQQQLALIEQRRDNLQQNLAIIEDGYQSGIRQSLDVFLSRADVAGAQANVAGKQDQLNQSSQALELSLGRYPSGRLRATGELALNIAKLPAGLPSEMLQRRPDIQAEYTNLSAANARIAVAYKQKFPSLRLTSRVGGSSNELNDLLQPESLVWNVFANLTSPLLDAGRLQAQQQQKQALAEAASAQLRNKVLSAFAEVESALNAETSLVEQLDRVIVAADNSIQAEQLAFEQYQAGLVEYVTVLESQRRSFDSQSTRIDIRNLRLQNRINLLLALGGGLPQAPRWAESKEVTP</sequence>
<keyword evidence="2" id="KW-0812">Transmembrane</keyword>
<evidence type="ECO:0000256" key="3">
    <source>
        <dbReference type="SAM" id="Coils"/>
    </source>
</evidence>
<evidence type="ECO:0000313" key="5">
    <source>
        <dbReference type="Proteomes" id="UP000283255"/>
    </source>
</evidence>
<dbReference type="Gene3D" id="1.20.1600.10">
    <property type="entry name" value="Outer membrane efflux proteins (OEP)"/>
    <property type="match status" value="1"/>
</dbReference>
<keyword evidence="2" id="KW-0472">Membrane</keyword>
<dbReference type="AlphaFoldDB" id="A0A418YH80"/>
<reference evidence="4 5" key="1">
    <citation type="submission" date="2018-09" db="EMBL/GenBank/DDBJ databases">
        <authorList>
            <person name="Wang F."/>
        </authorList>
    </citation>
    <scope>NUCLEOTIDE SEQUENCE [LARGE SCALE GENOMIC DNA]</scope>
    <source>
        <strain evidence="4 5">PLHSC7-2</strain>
    </source>
</reference>
<gene>
    <name evidence="4" type="ORF">D1Z90_05630</name>
</gene>
<dbReference type="EMBL" id="QZCH01000004">
    <property type="protein sequence ID" value="RJG49440.1"/>
    <property type="molecule type" value="Genomic_DNA"/>
</dbReference>
<feature type="chain" id="PRO_5018808340" evidence="2">
    <location>
        <begin position="21"/>
        <end position="461"/>
    </location>
</feature>
<dbReference type="GO" id="GO:0009279">
    <property type="term" value="C:cell outer membrane"/>
    <property type="evidence" value="ECO:0007669"/>
    <property type="project" value="UniProtKB-SubCell"/>
</dbReference>
<comment type="subcellular location">
    <subcellularLocation>
        <location evidence="2">Cell outer membrane</location>
        <topology evidence="2">Lipid-anchor</topology>
    </subcellularLocation>
</comment>
<protein>
    <submittedName>
        <fullName evidence="4">Efflux transporter outer membrane subunit</fullName>
    </submittedName>
</protein>
<feature type="coiled-coil region" evidence="3">
    <location>
        <begin position="166"/>
        <end position="193"/>
    </location>
</feature>
<proteinExistence type="inferred from homology"/>
<keyword evidence="5" id="KW-1185">Reference proteome</keyword>
<dbReference type="PANTHER" id="PTHR30203">
    <property type="entry name" value="OUTER MEMBRANE CATION EFFLUX PROTEIN"/>
    <property type="match status" value="1"/>
</dbReference>
<organism evidence="4 5">
    <name type="scientific">Motilimonas pumila</name>
    <dbReference type="NCBI Taxonomy" id="2303987"/>
    <lineage>
        <taxon>Bacteria</taxon>
        <taxon>Pseudomonadati</taxon>
        <taxon>Pseudomonadota</taxon>
        <taxon>Gammaproteobacteria</taxon>
        <taxon>Alteromonadales</taxon>
        <taxon>Alteromonadales genera incertae sedis</taxon>
        <taxon>Motilimonas</taxon>
    </lineage>
</organism>
<dbReference type="Proteomes" id="UP000283255">
    <property type="component" value="Unassembled WGS sequence"/>
</dbReference>
<dbReference type="InterPro" id="IPR003423">
    <property type="entry name" value="OMP_efflux"/>
</dbReference>
<feature type="signal peptide" evidence="2">
    <location>
        <begin position="1"/>
        <end position="20"/>
    </location>
</feature>
<keyword evidence="2" id="KW-0449">Lipoprotein</keyword>
<keyword evidence="2" id="KW-0564">Palmitate</keyword>
<reference evidence="4 5" key="2">
    <citation type="submission" date="2019-01" db="EMBL/GenBank/DDBJ databases">
        <title>Motilimonas pumilus sp. nov., isolated from the gut of sea cucumber (Apostichopus japonicus).</title>
        <authorList>
            <person name="Wang F.-Q."/>
            <person name="Ren L.-H."/>
            <person name="Lin Y.-W."/>
            <person name="Sun G.-H."/>
            <person name="Du Z.-J."/>
            <person name="Zhao J.-X."/>
            <person name="Liu X.-J."/>
            <person name="Liu L.-J."/>
        </authorList>
    </citation>
    <scope>NUCLEOTIDE SEQUENCE [LARGE SCALE GENOMIC DNA]</scope>
    <source>
        <strain evidence="4 5">PLHSC7-2</strain>
    </source>
</reference>
<name>A0A418YH80_9GAMM</name>
<evidence type="ECO:0000256" key="2">
    <source>
        <dbReference type="RuleBase" id="RU362097"/>
    </source>
</evidence>
<dbReference type="GO" id="GO:0015562">
    <property type="term" value="F:efflux transmembrane transporter activity"/>
    <property type="evidence" value="ECO:0007669"/>
    <property type="project" value="InterPro"/>
</dbReference>
<dbReference type="PROSITE" id="PS51257">
    <property type="entry name" value="PROKAR_LIPOPROTEIN"/>
    <property type="match status" value="1"/>
</dbReference>
<accession>A0A418YH80</accession>
<dbReference type="SUPFAM" id="SSF56954">
    <property type="entry name" value="Outer membrane efflux proteins (OEP)"/>
    <property type="match status" value="1"/>
</dbReference>
<evidence type="ECO:0000256" key="1">
    <source>
        <dbReference type="ARBA" id="ARBA00007613"/>
    </source>
</evidence>
<dbReference type="NCBIfam" id="TIGR01845">
    <property type="entry name" value="outer_NodT"/>
    <property type="match status" value="1"/>
</dbReference>